<dbReference type="SUPFAM" id="SSF51230">
    <property type="entry name" value="Single hybrid motif"/>
    <property type="match status" value="1"/>
</dbReference>
<dbReference type="PROSITE" id="PS00866">
    <property type="entry name" value="CPSASE_1"/>
    <property type="match status" value="1"/>
</dbReference>
<name>A0A1H1ZQS0_9ACTN</name>
<dbReference type="Proteomes" id="UP000199092">
    <property type="component" value="Chromosome I"/>
</dbReference>
<evidence type="ECO:0000313" key="11">
    <source>
        <dbReference type="EMBL" id="SDT36145.1"/>
    </source>
</evidence>
<dbReference type="Gene3D" id="3.30.470.20">
    <property type="entry name" value="ATP-grasp fold, B domain"/>
    <property type="match status" value="1"/>
</dbReference>
<evidence type="ECO:0000256" key="6">
    <source>
        <dbReference type="ARBA" id="ARBA00048501"/>
    </source>
</evidence>
<evidence type="ECO:0000256" key="3">
    <source>
        <dbReference type="ARBA" id="ARBA00022741"/>
    </source>
</evidence>
<accession>A0A1H1ZQS0</accession>
<gene>
    <name evidence="11" type="ORF">SAMN04488543_3947</name>
</gene>
<dbReference type="GO" id="GO:0005524">
    <property type="term" value="F:ATP binding"/>
    <property type="evidence" value="ECO:0007669"/>
    <property type="project" value="UniProtKB-UniRule"/>
</dbReference>
<dbReference type="InterPro" id="IPR011053">
    <property type="entry name" value="Single_hybrid_motif"/>
</dbReference>
<dbReference type="SUPFAM" id="SSF51246">
    <property type="entry name" value="Rudiment single hybrid motif"/>
    <property type="match status" value="1"/>
</dbReference>
<keyword evidence="2" id="KW-0436">Ligase</keyword>
<dbReference type="SUPFAM" id="SSF56059">
    <property type="entry name" value="Glutathione synthetase ATP-binding domain-like"/>
    <property type="match status" value="1"/>
</dbReference>
<evidence type="ECO:0000256" key="7">
    <source>
        <dbReference type="PROSITE-ProRule" id="PRU00409"/>
    </source>
</evidence>
<dbReference type="InterPro" id="IPR016185">
    <property type="entry name" value="PreATP-grasp_dom_sf"/>
</dbReference>
<dbReference type="SMART" id="SM00878">
    <property type="entry name" value="Biotin_carb_C"/>
    <property type="match status" value="1"/>
</dbReference>
<dbReference type="PROSITE" id="PS50979">
    <property type="entry name" value="BC"/>
    <property type="match status" value="1"/>
</dbReference>
<dbReference type="Pfam" id="PF00289">
    <property type="entry name" value="Biotin_carb_N"/>
    <property type="match status" value="1"/>
</dbReference>
<dbReference type="PANTHER" id="PTHR18866">
    <property type="entry name" value="CARBOXYLASE:PYRUVATE/ACETYL-COA/PROPIONYL-COA CARBOXYLASE"/>
    <property type="match status" value="1"/>
</dbReference>
<organism evidence="11 12">
    <name type="scientific">Friedmanniella luteola</name>
    <dbReference type="NCBI Taxonomy" id="546871"/>
    <lineage>
        <taxon>Bacteria</taxon>
        <taxon>Bacillati</taxon>
        <taxon>Actinomycetota</taxon>
        <taxon>Actinomycetes</taxon>
        <taxon>Propionibacteriales</taxon>
        <taxon>Nocardioidaceae</taxon>
        <taxon>Friedmanniella</taxon>
    </lineage>
</organism>
<dbReference type="RefSeq" id="WP_231930178.1">
    <property type="nucleotide sequence ID" value="NZ_LT629749.1"/>
</dbReference>
<dbReference type="InterPro" id="IPR000089">
    <property type="entry name" value="Biotin_lipoyl"/>
</dbReference>
<feature type="domain" description="Biotin carboxylation" evidence="10">
    <location>
        <begin position="12"/>
        <end position="453"/>
    </location>
</feature>
<feature type="domain" description="ATP-grasp" evidence="9">
    <location>
        <begin position="131"/>
        <end position="326"/>
    </location>
</feature>
<dbReference type="InterPro" id="IPR048429">
    <property type="entry name" value="MCC_alpha_BT"/>
</dbReference>
<dbReference type="InterPro" id="IPR011761">
    <property type="entry name" value="ATP-grasp"/>
</dbReference>
<dbReference type="GO" id="GO:0004075">
    <property type="term" value="F:biotin carboxylase activity"/>
    <property type="evidence" value="ECO:0007669"/>
    <property type="project" value="UniProtKB-EC"/>
</dbReference>
<evidence type="ECO:0000259" key="10">
    <source>
        <dbReference type="PROSITE" id="PS50979"/>
    </source>
</evidence>
<dbReference type="Pfam" id="PF00364">
    <property type="entry name" value="Biotin_lipoyl"/>
    <property type="match status" value="1"/>
</dbReference>
<dbReference type="PANTHER" id="PTHR18866:SF126">
    <property type="entry name" value="BIOTIN CARBOXYLASE"/>
    <property type="match status" value="1"/>
</dbReference>
<evidence type="ECO:0000256" key="1">
    <source>
        <dbReference type="ARBA" id="ARBA00001953"/>
    </source>
</evidence>
<feature type="domain" description="Lipoyl-binding" evidence="8">
    <location>
        <begin position="590"/>
        <end position="665"/>
    </location>
</feature>
<dbReference type="FunFam" id="2.40.50.100:FF:000003">
    <property type="entry name" value="Acetyl-CoA carboxylase biotin carboxyl carrier protein"/>
    <property type="match status" value="1"/>
</dbReference>
<dbReference type="InterPro" id="IPR005482">
    <property type="entry name" value="Biotin_COase_C"/>
</dbReference>
<dbReference type="InterPro" id="IPR050856">
    <property type="entry name" value="Biotin_carboxylase_complex"/>
</dbReference>
<dbReference type="Gene3D" id="2.40.50.100">
    <property type="match status" value="1"/>
</dbReference>
<dbReference type="PROSITE" id="PS00867">
    <property type="entry name" value="CPSASE_2"/>
    <property type="match status" value="1"/>
</dbReference>
<evidence type="ECO:0000256" key="5">
    <source>
        <dbReference type="ARBA" id="ARBA00023267"/>
    </source>
</evidence>
<comment type="catalytic activity">
    <reaction evidence="6">
        <text>N(6)-biotinyl-L-lysyl-[protein] + hydrogencarbonate + ATP = N(6)-carboxybiotinyl-L-lysyl-[protein] + ADP + phosphate + H(+)</text>
        <dbReference type="Rhea" id="RHEA:13501"/>
        <dbReference type="Rhea" id="RHEA-COMP:10505"/>
        <dbReference type="Rhea" id="RHEA-COMP:10506"/>
        <dbReference type="ChEBI" id="CHEBI:15378"/>
        <dbReference type="ChEBI" id="CHEBI:17544"/>
        <dbReference type="ChEBI" id="CHEBI:30616"/>
        <dbReference type="ChEBI" id="CHEBI:43474"/>
        <dbReference type="ChEBI" id="CHEBI:83144"/>
        <dbReference type="ChEBI" id="CHEBI:83145"/>
        <dbReference type="ChEBI" id="CHEBI:456216"/>
        <dbReference type="EC" id="6.3.4.14"/>
    </reaction>
    <physiologicalReaction direction="left-to-right" evidence="6">
        <dbReference type="Rhea" id="RHEA:13502"/>
    </physiologicalReaction>
</comment>
<evidence type="ECO:0000259" key="8">
    <source>
        <dbReference type="PROSITE" id="PS50968"/>
    </source>
</evidence>
<keyword evidence="4 7" id="KW-0067">ATP-binding</keyword>
<keyword evidence="3 7" id="KW-0547">Nucleotide-binding</keyword>
<dbReference type="EMBL" id="LT629749">
    <property type="protein sequence ID" value="SDT36145.1"/>
    <property type="molecule type" value="Genomic_DNA"/>
</dbReference>
<evidence type="ECO:0000313" key="12">
    <source>
        <dbReference type="Proteomes" id="UP000199092"/>
    </source>
</evidence>
<proteinExistence type="predicted"/>
<dbReference type="Pfam" id="PF21139">
    <property type="entry name" value="BT_MCC_alpha"/>
    <property type="match status" value="1"/>
</dbReference>
<evidence type="ECO:0000256" key="4">
    <source>
        <dbReference type="ARBA" id="ARBA00022840"/>
    </source>
</evidence>
<dbReference type="SUPFAM" id="SSF52440">
    <property type="entry name" value="PreATP-grasp domain"/>
    <property type="match status" value="1"/>
</dbReference>
<evidence type="ECO:0000259" key="9">
    <source>
        <dbReference type="PROSITE" id="PS50975"/>
    </source>
</evidence>
<protein>
    <submittedName>
        <fullName evidence="11">Acetyl/propionyl-CoA carboxylase, alpha subunit</fullName>
    </submittedName>
</protein>
<dbReference type="InterPro" id="IPR005481">
    <property type="entry name" value="BC-like_N"/>
</dbReference>
<dbReference type="GO" id="GO:0046872">
    <property type="term" value="F:metal ion binding"/>
    <property type="evidence" value="ECO:0007669"/>
    <property type="project" value="InterPro"/>
</dbReference>
<dbReference type="InterPro" id="IPR001882">
    <property type="entry name" value="Biotin_BS"/>
</dbReference>
<keyword evidence="12" id="KW-1185">Reference proteome</keyword>
<dbReference type="PROSITE" id="PS00188">
    <property type="entry name" value="BIOTIN"/>
    <property type="match status" value="1"/>
</dbReference>
<reference evidence="11 12" key="1">
    <citation type="submission" date="2016-10" db="EMBL/GenBank/DDBJ databases">
        <authorList>
            <person name="de Groot N.N."/>
        </authorList>
    </citation>
    <scope>NUCLEOTIDE SEQUENCE [LARGE SCALE GENOMIC DNA]</scope>
    <source>
        <strain evidence="11 12">DSM 21741</strain>
    </source>
</reference>
<dbReference type="InterPro" id="IPR005479">
    <property type="entry name" value="CPAse_ATP-bd"/>
</dbReference>
<dbReference type="FunFam" id="3.40.50.20:FF:000010">
    <property type="entry name" value="Propionyl-CoA carboxylase subunit alpha"/>
    <property type="match status" value="1"/>
</dbReference>
<dbReference type="AlphaFoldDB" id="A0A1H1ZQS0"/>
<dbReference type="InterPro" id="IPR011764">
    <property type="entry name" value="Biotin_carboxylation_dom"/>
</dbReference>
<dbReference type="PROSITE" id="PS50975">
    <property type="entry name" value="ATP_GRASP"/>
    <property type="match status" value="1"/>
</dbReference>
<dbReference type="Pfam" id="PF02786">
    <property type="entry name" value="CPSase_L_D2"/>
    <property type="match status" value="1"/>
</dbReference>
<dbReference type="PROSITE" id="PS50968">
    <property type="entry name" value="BIOTINYL_LIPOYL"/>
    <property type="match status" value="1"/>
</dbReference>
<dbReference type="CDD" id="cd06850">
    <property type="entry name" value="biotinyl_domain"/>
    <property type="match status" value="1"/>
</dbReference>
<dbReference type="InterPro" id="IPR011054">
    <property type="entry name" value="Rudment_hybrid_motif"/>
</dbReference>
<comment type="cofactor">
    <cofactor evidence="1">
        <name>biotin</name>
        <dbReference type="ChEBI" id="CHEBI:57586"/>
    </cofactor>
</comment>
<dbReference type="Pfam" id="PF02785">
    <property type="entry name" value="Biotin_carb_C"/>
    <property type="match status" value="1"/>
</dbReference>
<dbReference type="STRING" id="546871.SAMN04488543_3947"/>
<evidence type="ECO:0000256" key="2">
    <source>
        <dbReference type="ARBA" id="ARBA00022598"/>
    </source>
</evidence>
<keyword evidence="5" id="KW-0092">Biotin</keyword>
<sequence>MTTPPAAPSRTPIRTLLVANRGEIACRVLRTAQALGMRTVAVFSDADVDAPHVGQADLAVRLPGVAAADTYLRGDLLVRAALRTGADAVHPGYGFLSENADFVRQVADAGLVFVGPSADVVAAMGSKVEAKARMAAAGVPVLPGATVTDDADIAALGRCVGYPLLVKASAGGGGRGMRVVPGPADLAGAVAAARREAAAAFGDDTVFLERYLRDPRHVEVQIFGDAAGTVVSLFERECSVQRRFQKVVEEAPSPAVTPELRERLSAAATTAGRALGYVGAGTVEFVLDAGGDFHFLEVNTRLQVEHPVTELVTGLDLVRLQLLVAQGEPLPAEARTARLSGHAVEVRLYAEDPVAGYRPTTGRLRAFAVPGPVRVDAGVAAGQVVGPHYDALLAKVVAHAPTRGEAAAVLAGALRAARLHGVGTNRDLLVAVLGEPEFLAGGTDTGYLERHPPAALLVPDPAARADAVTAAVVALRAVRRAAAAVQRSVTAGWRNVTSADPVVRLAWSDGGVLDVGYQVVGDTVRVRLGDQPLGPAARVGVVGEDGGHRVTLERDGVRRSWHVAVEGDHLDVSSSAGSLDLRVVDLLPEPEAAGPAGSLAAPLPGLVVRTEAAPGEPVALGQPLLVLEAMKMEHVVRAPHDGVLTSLLVRTGDQVEVGQPLAVLGGPTGGAE</sequence>